<dbReference type="Pfam" id="PF08477">
    <property type="entry name" value="Roc"/>
    <property type="match status" value="1"/>
</dbReference>
<name>A0AAW1D1Z8_9HEMI</name>
<sequence>MKTLKILLIGPLKSGKSTIANFLSEAIDYNIDNYRPTPGVRILEYEIRHNNRTTIEVELWDCSGDESFEPFWPVFSWNTQGVVLVFNPEDSKQLPEVERLYDHFVVKNMIANNNALLIANCKDPELKPPLPDLDGPITNLSFVNINIMQNGDELKSAFENFVSNMTTGIVRDFELDDLGLLS</sequence>
<organism evidence="1 2">
    <name type="scientific">Rhynocoris fuscipes</name>
    <dbReference type="NCBI Taxonomy" id="488301"/>
    <lineage>
        <taxon>Eukaryota</taxon>
        <taxon>Metazoa</taxon>
        <taxon>Ecdysozoa</taxon>
        <taxon>Arthropoda</taxon>
        <taxon>Hexapoda</taxon>
        <taxon>Insecta</taxon>
        <taxon>Pterygota</taxon>
        <taxon>Neoptera</taxon>
        <taxon>Paraneoptera</taxon>
        <taxon>Hemiptera</taxon>
        <taxon>Heteroptera</taxon>
        <taxon>Panheteroptera</taxon>
        <taxon>Cimicomorpha</taxon>
        <taxon>Reduviidae</taxon>
        <taxon>Harpactorinae</taxon>
        <taxon>Harpactorini</taxon>
        <taxon>Rhynocoris</taxon>
    </lineage>
</organism>
<gene>
    <name evidence="1" type="ORF">O3M35_010419</name>
</gene>
<reference evidence="1 2" key="1">
    <citation type="submission" date="2022-12" db="EMBL/GenBank/DDBJ databases">
        <title>Chromosome-level genome assembly of true bugs.</title>
        <authorList>
            <person name="Ma L."/>
            <person name="Li H."/>
        </authorList>
    </citation>
    <scope>NUCLEOTIDE SEQUENCE [LARGE SCALE GENOMIC DNA]</scope>
    <source>
        <strain evidence="1">Lab_2022b</strain>
    </source>
</reference>
<dbReference type="Proteomes" id="UP001461498">
    <property type="component" value="Unassembled WGS sequence"/>
</dbReference>
<evidence type="ECO:0000313" key="1">
    <source>
        <dbReference type="EMBL" id="KAK9503969.1"/>
    </source>
</evidence>
<accession>A0AAW1D1Z8</accession>
<evidence type="ECO:0000313" key="2">
    <source>
        <dbReference type="Proteomes" id="UP001461498"/>
    </source>
</evidence>
<comment type="caution">
    <text evidence="1">The sequence shown here is derived from an EMBL/GenBank/DDBJ whole genome shotgun (WGS) entry which is preliminary data.</text>
</comment>
<protein>
    <submittedName>
        <fullName evidence="1">Uncharacterized protein</fullName>
    </submittedName>
</protein>
<dbReference type="InterPro" id="IPR027417">
    <property type="entry name" value="P-loop_NTPase"/>
</dbReference>
<keyword evidence="2" id="KW-1185">Reference proteome</keyword>
<dbReference type="Gene3D" id="3.40.50.300">
    <property type="entry name" value="P-loop containing nucleotide triphosphate hydrolases"/>
    <property type="match status" value="1"/>
</dbReference>
<dbReference type="AlphaFoldDB" id="A0AAW1D1Z8"/>
<dbReference type="SUPFAM" id="SSF52540">
    <property type="entry name" value="P-loop containing nucleoside triphosphate hydrolases"/>
    <property type="match status" value="1"/>
</dbReference>
<dbReference type="EMBL" id="JAPXFL010000007">
    <property type="protein sequence ID" value="KAK9503969.1"/>
    <property type="molecule type" value="Genomic_DNA"/>
</dbReference>
<proteinExistence type="predicted"/>